<dbReference type="SUPFAM" id="SSF82829">
    <property type="entry name" value="MesJ substrate recognition domain-like"/>
    <property type="match status" value="1"/>
</dbReference>
<reference evidence="11 12" key="1">
    <citation type="submission" date="2019-10" db="EMBL/GenBank/DDBJ databases">
        <title>Genome sequence of Luteimicrobium xylanilyticum HY-24.</title>
        <authorList>
            <person name="Kim D.Y."/>
            <person name="Park H.-Y."/>
        </authorList>
    </citation>
    <scope>NUCLEOTIDE SEQUENCE [LARGE SCALE GENOMIC DNA]</scope>
    <source>
        <strain evidence="11 12">HY-24</strain>
    </source>
</reference>
<dbReference type="InterPro" id="IPR015262">
    <property type="entry name" value="tRNA_Ile_lys_synt_subst-bd"/>
</dbReference>
<gene>
    <name evidence="7 11" type="primary">tilS</name>
    <name evidence="11" type="ORF">KDY119_00590</name>
</gene>
<dbReference type="Gene3D" id="1.20.59.20">
    <property type="match status" value="1"/>
</dbReference>
<evidence type="ECO:0000256" key="2">
    <source>
        <dbReference type="ARBA" id="ARBA00022598"/>
    </source>
</evidence>
<protein>
    <recommendedName>
        <fullName evidence="7">tRNA(Ile)-lysidine synthase</fullName>
        <ecNumber evidence="7">6.3.4.19</ecNumber>
    </recommendedName>
    <alternativeName>
        <fullName evidence="7">tRNA(Ile)-2-lysyl-cytidine synthase</fullName>
    </alternativeName>
    <alternativeName>
        <fullName evidence="7">tRNA(Ile)-lysidine synthetase</fullName>
    </alternativeName>
</protein>
<comment type="function">
    <text evidence="7">Ligates lysine onto the cytidine present at position 34 of the AUA codon-specific tRNA(Ile) that contains the anticodon CAU, in an ATP-dependent manner. Cytidine is converted to lysidine, thus changing the amino acid specificity of the tRNA from methionine to isoleucine.</text>
</comment>
<name>A0A5P9Q746_9MICO</name>
<keyword evidence="12" id="KW-1185">Reference proteome</keyword>
<dbReference type="InterPro" id="IPR012795">
    <property type="entry name" value="tRNA_Ile_lys_synt_N"/>
</dbReference>
<dbReference type="Pfam" id="PF09179">
    <property type="entry name" value="TilS"/>
    <property type="match status" value="1"/>
</dbReference>
<evidence type="ECO:0000256" key="1">
    <source>
        <dbReference type="ARBA" id="ARBA00022490"/>
    </source>
</evidence>
<evidence type="ECO:0000259" key="10">
    <source>
        <dbReference type="Pfam" id="PF09179"/>
    </source>
</evidence>
<dbReference type="GO" id="GO:0032267">
    <property type="term" value="F:tRNA(Ile)-lysidine synthase activity"/>
    <property type="evidence" value="ECO:0007669"/>
    <property type="project" value="UniProtKB-EC"/>
</dbReference>
<keyword evidence="1 7" id="KW-0963">Cytoplasm</keyword>
<dbReference type="Pfam" id="PF01171">
    <property type="entry name" value="ATP_bind_3"/>
    <property type="match status" value="1"/>
</dbReference>
<evidence type="ECO:0000256" key="8">
    <source>
        <dbReference type="SAM" id="MobiDB-lite"/>
    </source>
</evidence>
<organism evidence="11 12">
    <name type="scientific">Luteimicrobium xylanilyticum</name>
    <dbReference type="NCBI Taxonomy" id="1133546"/>
    <lineage>
        <taxon>Bacteria</taxon>
        <taxon>Bacillati</taxon>
        <taxon>Actinomycetota</taxon>
        <taxon>Actinomycetes</taxon>
        <taxon>Micrococcales</taxon>
        <taxon>Luteimicrobium</taxon>
    </lineage>
</organism>
<dbReference type="PANTHER" id="PTHR43033:SF1">
    <property type="entry name" value="TRNA(ILE)-LYSIDINE SYNTHASE-RELATED"/>
    <property type="match status" value="1"/>
</dbReference>
<evidence type="ECO:0000256" key="3">
    <source>
        <dbReference type="ARBA" id="ARBA00022694"/>
    </source>
</evidence>
<evidence type="ECO:0000256" key="4">
    <source>
        <dbReference type="ARBA" id="ARBA00022741"/>
    </source>
</evidence>
<keyword evidence="3 7" id="KW-0819">tRNA processing</keyword>
<dbReference type="OrthoDB" id="5244702at2"/>
<evidence type="ECO:0000256" key="5">
    <source>
        <dbReference type="ARBA" id="ARBA00022840"/>
    </source>
</evidence>
<accession>A0A5P9Q746</accession>
<feature type="domain" description="tRNA(Ile)-lysidine synthase substrate-binding" evidence="10">
    <location>
        <begin position="299"/>
        <end position="357"/>
    </location>
</feature>
<dbReference type="RefSeq" id="WP_153021914.1">
    <property type="nucleotide sequence ID" value="NZ_BAABIH010000013.1"/>
</dbReference>
<dbReference type="HAMAP" id="MF_01161">
    <property type="entry name" value="tRNA_Ile_lys_synt"/>
    <property type="match status" value="1"/>
</dbReference>
<evidence type="ECO:0000313" key="12">
    <source>
        <dbReference type="Proteomes" id="UP000326702"/>
    </source>
</evidence>
<evidence type="ECO:0000256" key="6">
    <source>
        <dbReference type="ARBA" id="ARBA00048539"/>
    </source>
</evidence>
<evidence type="ECO:0000313" key="11">
    <source>
        <dbReference type="EMBL" id="QFU97096.1"/>
    </source>
</evidence>
<dbReference type="Proteomes" id="UP000326702">
    <property type="component" value="Chromosome"/>
</dbReference>
<dbReference type="CDD" id="cd01992">
    <property type="entry name" value="TilS_N"/>
    <property type="match status" value="1"/>
</dbReference>
<dbReference type="PANTHER" id="PTHR43033">
    <property type="entry name" value="TRNA(ILE)-LYSIDINE SYNTHASE-RELATED"/>
    <property type="match status" value="1"/>
</dbReference>
<dbReference type="SUPFAM" id="SSF52402">
    <property type="entry name" value="Adenine nucleotide alpha hydrolases-like"/>
    <property type="match status" value="1"/>
</dbReference>
<comment type="catalytic activity">
    <reaction evidence="6 7">
        <text>cytidine(34) in tRNA(Ile2) + L-lysine + ATP = lysidine(34) in tRNA(Ile2) + AMP + diphosphate + H(+)</text>
        <dbReference type="Rhea" id="RHEA:43744"/>
        <dbReference type="Rhea" id="RHEA-COMP:10625"/>
        <dbReference type="Rhea" id="RHEA-COMP:10670"/>
        <dbReference type="ChEBI" id="CHEBI:15378"/>
        <dbReference type="ChEBI" id="CHEBI:30616"/>
        <dbReference type="ChEBI" id="CHEBI:32551"/>
        <dbReference type="ChEBI" id="CHEBI:33019"/>
        <dbReference type="ChEBI" id="CHEBI:82748"/>
        <dbReference type="ChEBI" id="CHEBI:83665"/>
        <dbReference type="ChEBI" id="CHEBI:456215"/>
        <dbReference type="EC" id="6.3.4.19"/>
    </reaction>
</comment>
<dbReference type="InterPro" id="IPR014729">
    <property type="entry name" value="Rossmann-like_a/b/a_fold"/>
</dbReference>
<comment type="subcellular location">
    <subcellularLocation>
        <location evidence="7">Cytoplasm</location>
    </subcellularLocation>
</comment>
<evidence type="ECO:0000259" key="9">
    <source>
        <dbReference type="Pfam" id="PF01171"/>
    </source>
</evidence>
<keyword evidence="5 7" id="KW-0067">ATP-binding</keyword>
<comment type="similarity">
    <text evidence="7">Belongs to the tRNA(Ile)-lysidine synthase family.</text>
</comment>
<keyword evidence="4 7" id="KW-0547">Nucleotide-binding</keyword>
<feature type="binding site" evidence="7">
    <location>
        <begin position="33"/>
        <end position="38"/>
    </location>
    <ligand>
        <name>ATP</name>
        <dbReference type="ChEBI" id="CHEBI:30616"/>
    </ligand>
</feature>
<feature type="region of interest" description="Disordered" evidence="8">
    <location>
        <begin position="186"/>
        <end position="219"/>
    </location>
</feature>
<comment type="domain">
    <text evidence="7">The N-terminal region contains the highly conserved SGGXDS motif, predicted to be a P-loop motif involved in ATP binding.</text>
</comment>
<dbReference type="EMBL" id="CP045529">
    <property type="protein sequence ID" value="QFU97096.1"/>
    <property type="molecule type" value="Genomic_DNA"/>
</dbReference>
<dbReference type="InterPro" id="IPR012094">
    <property type="entry name" value="tRNA_Ile_lys_synt"/>
</dbReference>
<proteinExistence type="inferred from homology"/>
<dbReference type="GO" id="GO:0005524">
    <property type="term" value="F:ATP binding"/>
    <property type="evidence" value="ECO:0007669"/>
    <property type="project" value="UniProtKB-UniRule"/>
</dbReference>
<keyword evidence="2 7" id="KW-0436">Ligase</keyword>
<evidence type="ECO:0000256" key="7">
    <source>
        <dbReference type="HAMAP-Rule" id="MF_01161"/>
    </source>
</evidence>
<dbReference type="GO" id="GO:0006400">
    <property type="term" value="P:tRNA modification"/>
    <property type="evidence" value="ECO:0007669"/>
    <property type="project" value="UniProtKB-UniRule"/>
</dbReference>
<dbReference type="GO" id="GO:0005737">
    <property type="term" value="C:cytoplasm"/>
    <property type="evidence" value="ECO:0007669"/>
    <property type="project" value="UniProtKB-SubCell"/>
</dbReference>
<sequence length="387" mass="39120">MAGPTSSEAAARVALRAALADLPPGALVLVACSGGADSLALAATAAFVAPRAGLRAGAVVVDHGLQPGSDDVATTAAEACRGLGLAPVEVRAVIVGDAGGPEAAARTARYAALEEAAREHGAAAVLLAHTLDDQAETVLLGLARGSGARSLAGMPPVRGVLRRPFLGLRRADTEAVCRAVGLTWWHDPTNGPASSPHRPSNRRGSSASASSDDDSRRFGAADLPLRSRVRTELLPELERVLGPGVPAALARTAAQLRDDAGVLDALAADLLTHAALEDAPPADGDVPRPTAQRGTATVLDVAALADAPRALRTRALRLAATRAGSVPGALSAAHVEALDALLTRWHGQGPVHLPGPVVGSRECGRLVLRAASVARTPVPGSDPAPRP</sequence>
<dbReference type="EC" id="6.3.4.19" evidence="7"/>
<feature type="domain" description="tRNA(Ile)-lysidine/2-thiocytidine synthase N-terminal" evidence="9">
    <location>
        <begin position="28"/>
        <end position="191"/>
    </location>
</feature>
<dbReference type="AlphaFoldDB" id="A0A5P9Q746"/>
<dbReference type="KEGG" id="lxl:KDY119_00590"/>
<dbReference type="NCBIfam" id="TIGR02432">
    <property type="entry name" value="lysidine_TilS_N"/>
    <property type="match status" value="1"/>
</dbReference>
<dbReference type="InterPro" id="IPR011063">
    <property type="entry name" value="TilS/TtcA_N"/>
</dbReference>
<dbReference type="Gene3D" id="3.40.50.620">
    <property type="entry name" value="HUPs"/>
    <property type="match status" value="1"/>
</dbReference>